<sequence>MPGVKGMKQKPALYSARQKMWTTIRIKRRFDIRDLLITVPGAKADNARKLLNLLEKEGYITAIGGYVTGRGGNYKGYRLVKDAGPECPVKSPSVPARKKEGREERHHAARGSHRAAAAHY</sequence>
<dbReference type="OrthoDB" id="5523657at2"/>
<accession>Q2LQD4</accession>
<evidence type="ECO:0000313" key="2">
    <source>
        <dbReference type="EMBL" id="ABC76400.1"/>
    </source>
</evidence>
<dbReference type="STRING" id="56780.SYN_03367"/>
<dbReference type="KEGG" id="sat:SYN_03367"/>
<dbReference type="InParanoid" id="Q2LQD4"/>
<feature type="compositionally biased region" description="Basic and acidic residues" evidence="1">
    <location>
        <begin position="97"/>
        <end position="106"/>
    </location>
</feature>
<gene>
    <name evidence="2" type="ORF">SYN_03367</name>
</gene>
<dbReference type="RefSeq" id="WP_011416434.1">
    <property type="nucleotide sequence ID" value="NC_007759.1"/>
</dbReference>
<organism evidence="2 3">
    <name type="scientific">Syntrophus aciditrophicus (strain SB)</name>
    <dbReference type="NCBI Taxonomy" id="56780"/>
    <lineage>
        <taxon>Bacteria</taxon>
        <taxon>Pseudomonadati</taxon>
        <taxon>Thermodesulfobacteriota</taxon>
        <taxon>Syntrophia</taxon>
        <taxon>Syntrophales</taxon>
        <taxon>Syntrophaceae</taxon>
        <taxon>Syntrophus</taxon>
    </lineage>
</organism>
<dbReference type="EMBL" id="CP000252">
    <property type="protein sequence ID" value="ABC76400.1"/>
    <property type="molecule type" value="Genomic_DNA"/>
</dbReference>
<dbReference type="AlphaFoldDB" id="Q2LQD4"/>
<protein>
    <submittedName>
        <fullName evidence="2">Hypothetical cytosolic protein</fullName>
    </submittedName>
</protein>
<feature type="region of interest" description="Disordered" evidence="1">
    <location>
        <begin position="85"/>
        <end position="120"/>
    </location>
</feature>
<name>Q2LQD4_SYNAS</name>
<dbReference type="eggNOG" id="ENOG5032D85">
    <property type="taxonomic scope" value="Bacteria"/>
</dbReference>
<dbReference type="Proteomes" id="UP000001933">
    <property type="component" value="Chromosome"/>
</dbReference>
<evidence type="ECO:0000256" key="1">
    <source>
        <dbReference type="SAM" id="MobiDB-lite"/>
    </source>
</evidence>
<reference evidence="2 3" key="1">
    <citation type="journal article" date="2007" name="Proc. Natl. Acad. Sci. U.S.A.">
        <title>The genome of Syntrophus aciditrophicus: life at the thermodynamic limit of microbial growth.</title>
        <authorList>
            <person name="McInerney M.J."/>
            <person name="Rohlin L."/>
            <person name="Mouttaki H."/>
            <person name="Kim U."/>
            <person name="Krupp R.S."/>
            <person name="Rios-Hernandez L."/>
            <person name="Sieber J."/>
            <person name="Struchtemeyer C.G."/>
            <person name="Bhattacharyya A."/>
            <person name="Campbell J.W."/>
            <person name="Gunsalus R.P."/>
        </authorList>
    </citation>
    <scope>NUCLEOTIDE SEQUENCE [LARGE SCALE GENOMIC DNA]</scope>
    <source>
        <strain evidence="2 3">SB</strain>
    </source>
</reference>
<keyword evidence="3" id="KW-1185">Reference proteome</keyword>
<evidence type="ECO:0000313" key="3">
    <source>
        <dbReference type="Proteomes" id="UP000001933"/>
    </source>
</evidence>
<dbReference type="HOGENOM" id="CLU_2048538_0_0_7"/>
<proteinExistence type="predicted"/>